<keyword evidence="2" id="KW-1185">Reference proteome</keyword>
<dbReference type="EMBL" id="CM039178">
    <property type="protein sequence ID" value="KAH9680649.1"/>
    <property type="molecule type" value="Genomic_DNA"/>
</dbReference>
<sequence>MDILVTLAVDRSIKKAKFREQGEDGDNPAPPSFADIVMEMQARPENVRFGKTDDWDLEEDDVIFTDEEPMPFIAFSNRVHECLAQPWEHSVVVKILGRNLGYRMLLAHLTSIWSATKGFTVVNLAHDYYLVHFSNKRDVEYALTEGPWTVMGHYLIVQQWSPSFDVTTNKIEKIVAWIRLAEMNIHLYHKNIIRRLGEIVRPVVKIDHKTVEAQRGKFARIAVEIDLHKPLISQFNFDGRIQRVEYEYLPTICFGCGKIGHYKDACPDSDEVVPREKDETKFGSWMVVVRKPQARKVNAKDIPKNMETCHQRPIIQDSRFGVLDSVIEEEIIHDFTAICFRTPMHVSTYLNPLHHSIVSFPKIPKPPSLDTTPSSSRTNRSISIAEGHDNYLDGDPPDNIVIEGENHFGVGATSPLFHCTFSMLVNNYKPSIVVLLEPRISGLKANAFIKKSGFNKSHRVEAEWFSGGIWILWNDTLM</sequence>
<organism evidence="1 2">
    <name type="scientific">Citrus sinensis</name>
    <name type="common">Sweet orange</name>
    <name type="synonym">Citrus aurantium var. sinensis</name>
    <dbReference type="NCBI Taxonomy" id="2711"/>
    <lineage>
        <taxon>Eukaryota</taxon>
        <taxon>Viridiplantae</taxon>
        <taxon>Streptophyta</taxon>
        <taxon>Embryophyta</taxon>
        <taxon>Tracheophyta</taxon>
        <taxon>Spermatophyta</taxon>
        <taxon>Magnoliopsida</taxon>
        <taxon>eudicotyledons</taxon>
        <taxon>Gunneridae</taxon>
        <taxon>Pentapetalae</taxon>
        <taxon>rosids</taxon>
        <taxon>malvids</taxon>
        <taxon>Sapindales</taxon>
        <taxon>Rutaceae</taxon>
        <taxon>Aurantioideae</taxon>
        <taxon>Citrus</taxon>
    </lineage>
</organism>
<proteinExistence type="predicted"/>
<protein>
    <submittedName>
        <fullName evidence="1">DUF4283 domain-containing protein</fullName>
    </submittedName>
</protein>
<accession>A0ACB8I0Q1</accession>
<gene>
    <name evidence="1" type="ORF">KPL71_026628</name>
</gene>
<comment type="caution">
    <text evidence="1">The sequence shown here is derived from an EMBL/GenBank/DDBJ whole genome shotgun (WGS) entry which is preliminary data.</text>
</comment>
<evidence type="ECO:0000313" key="1">
    <source>
        <dbReference type="EMBL" id="KAH9680649.1"/>
    </source>
</evidence>
<reference evidence="2" key="1">
    <citation type="journal article" date="2023" name="Hortic. Res.">
        <title>A chromosome-level phased genome enabling allele-level studies in sweet orange: a case study on citrus Huanglongbing tolerance.</title>
        <authorList>
            <person name="Wu B."/>
            <person name="Yu Q."/>
            <person name="Deng Z."/>
            <person name="Duan Y."/>
            <person name="Luo F."/>
            <person name="Gmitter F. Jr."/>
        </authorList>
    </citation>
    <scope>NUCLEOTIDE SEQUENCE [LARGE SCALE GENOMIC DNA]</scope>
    <source>
        <strain evidence="2">cv. Valencia</strain>
    </source>
</reference>
<name>A0ACB8I0Q1_CITSI</name>
<evidence type="ECO:0000313" key="2">
    <source>
        <dbReference type="Proteomes" id="UP000829398"/>
    </source>
</evidence>
<dbReference type="Proteomes" id="UP000829398">
    <property type="component" value="Chromosome 9"/>
</dbReference>